<dbReference type="EMBL" id="GEDG01023308">
    <property type="protein sequence ID" value="JAP16844.1"/>
    <property type="molecule type" value="Transcribed_RNA"/>
</dbReference>
<dbReference type="AlphaFoldDB" id="A0A0V0H8V1"/>
<proteinExistence type="predicted"/>
<protein>
    <submittedName>
        <fullName evidence="1">Putative ovule protein</fullName>
    </submittedName>
</protein>
<accession>A0A0V0H8V1</accession>
<evidence type="ECO:0000313" key="1">
    <source>
        <dbReference type="EMBL" id="JAP16844.1"/>
    </source>
</evidence>
<sequence>MELLLSPKHLWFLSFQTIHQMTDTSFGQFHLVLCPDRFPSLFQQARLPGLCWCGQPDSLRLMEVFHS</sequence>
<organism evidence="1">
    <name type="scientific">Solanum chacoense</name>
    <name type="common">Chaco potato</name>
    <dbReference type="NCBI Taxonomy" id="4108"/>
    <lineage>
        <taxon>Eukaryota</taxon>
        <taxon>Viridiplantae</taxon>
        <taxon>Streptophyta</taxon>
        <taxon>Embryophyta</taxon>
        <taxon>Tracheophyta</taxon>
        <taxon>Spermatophyta</taxon>
        <taxon>Magnoliopsida</taxon>
        <taxon>eudicotyledons</taxon>
        <taxon>Gunneridae</taxon>
        <taxon>Pentapetalae</taxon>
        <taxon>asterids</taxon>
        <taxon>lamiids</taxon>
        <taxon>Solanales</taxon>
        <taxon>Solanaceae</taxon>
        <taxon>Solanoideae</taxon>
        <taxon>Solaneae</taxon>
        <taxon>Solanum</taxon>
    </lineage>
</organism>
<reference evidence="1" key="1">
    <citation type="submission" date="2015-12" db="EMBL/GenBank/DDBJ databases">
        <title>Gene expression during late stages of embryo sac development: a critical building block for successful pollen-pistil interactions.</title>
        <authorList>
            <person name="Liu Y."/>
            <person name="Joly V."/>
            <person name="Sabar M."/>
            <person name="Matton D.P."/>
        </authorList>
    </citation>
    <scope>NUCLEOTIDE SEQUENCE</scope>
</reference>
<name>A0A0V0H8V1_SOLCH</name>